<dbReference type="EMBL" id="VDMD01000032">
    <property type="protein sequence ID" value="TRM58880.1"/>
    <property type="molecule type" value="Genomic_DNA"/>
</dbReference>
<dbReference type="Proteomes" id="UP000320762">
    <property type="component" value="Unassembled WGS sequence"/>
</dbReference>
<comment type="caution">
    <text evidence="1">The sequence shown here is derived from an EMBL/GenBank/DDBJ whole genome shotgun (WGS) entry which is preliminary data.</text>
</comment>
<proteinExistence type="predicted"/>
<organism evidence="1 2">
    <name type="scientific">Schizophyllum amplum</name>
    <dbReference type="NCBI Taxonomy" id="97359"/>
    <lineage>
        <taxon>Eukaryota</taxon>
        <taxon>Fungi</taxon>
        <taxon>Dikarya</taxon>
        <taxon>Basidiomycota</taxon>
        <taxon>Agaricomycotina</taxon>
        <taxon>Agaricomycetes</taxon>
        <taxon>Agaricomycetidae</taxon>
        <taxon>Agaricales</taxon>
        <taxon>Schizophyllaceae</taxon>
        <taxon>Schizophyllum</taxon>
    </lineage>
</organism>
<evidence type="ECO:0000313" key="1">
    <source>
        <dbReference type="EMBL" id="TRM58880.1"/>
    </source>
</evidence>
<evidence type="ECO:0008006" key="3">
    <source>
        <dbReference type="Google" id="ProtNLM"/>
    </source>
</evidence>
<name>A0A550C267_9AGAR</name>
<dbReference type="AlphaFoldDB" id="A0A550C267"/>
<accession>A0A550C267</accession>
<sequence length="64" mass="7247">MNLEHCISRSERARALYAAQGFEYADDLAPTADGRTPTPSRIHAVEPRTFHLTVVHFRARRLLG</sequence>
<protein>
    <recommendedName>
        <fullName evidence="3">Acetyltransferase</fullName>
    </recommendedName>
</protein>
<gene>
    <name evidence="1" type="ORF">BD626DRAFT_176778</name>
</gene>
<evidence type="ECO:0000313" key="2">
    <source>
        <dbReference type="Proteomes" id="UP000320762"/>
    </source>
</evidence>
<reference evidence="1 2" key="1">
    <citation type="journal article" date="2019" name="New Phytol.">
        <title>Comparative genomics reveals unique wood-decay strategies and fruiting body development in the Schizophyllaceae.</title>
        <authorList>
            <person name="Almasi E."/>
            <person name="Sahu N."/>
            <person name="Krizsan K."/>
            <person name="Balint B."/>
            <person name="Kovacs G.M."/>
            <person name="Kiss B."/>
            <person name="Cseklye J."/>
            <person name="Drula E."/>
            <person name="Henrissat B."/>
            <person name="Nagy I."/>
            <person name="Chovatia M."/>
            <person name="Adam C."/>
            <person name="LaButti K."/>
            <person name="Lipzen A."/>
            <person name="Riley R."/>
            <person name="Grigoriev I.V."/>
            <person name="Nagy L.G."/>
        </authorList>
    </citation>
    <scope>NUCLEOTIDE SEQUENCE [LARGE SCALE GENOMIC DNA]</scope>
    <source>
        <strain evidence="1 2">NL-1724</strain>
    </source>
</reference>
<keyword evidence="2" id="KW-1185">Reference proteome</keyword>